<proteinExistence type="predicted"/>
<evidence type="ECO:0000313" key="1">
    <source>
        <dbReference type="EMBL" id="KDQ61050.1"/>
    </source>
</evidence>
<organism evidence="1 2">
    <name type="scientific">Jaapia argillacea MUCL 33604</name>
    <dbReference type="NCBI Taxonomy" id="933084"/>
    <lineage>
        <taxon>Eukaryota</taxon>
        <taxon>Fungi</taxon>
        <taxon>Dikarya</taxon>
        <taxon>Basidiomycota</taxon>
        <taxon>Agaricomycotina</taxon>
        <taxon>Agaricomycetes</taxon>
        <taxon>Agaricomycetidae</taxon>
        <taxon>Jaapiales</taxon>
        <taxon>Jaapiaceae</taxon>
        <taxon>Jaapia</taxon>
    </lineage>
</organism>
<reference evidence="2" key="1">
    <citation type="journal article" date="2014" name="Proc. Natl. Acad. Sci. U.S.A.">
        <title>Extensive sampling of basidiomycete genomes demonstrates inadequacy of the white-rot/brown-rot paradigm for wood decay fungi.</title>
        <authorList>
            <person name="Riley R."/>
            <person name="Salamov A.A."/>
            <person name="Brown D.W."/>
            <person name="Nagy L.G."/>
            <person name="Floudas D."/>
            <person name="Held B.W."/>
            <person name="Levasseur A."/>
            <person name="Lombard V."/>
            <person name="Morin E."/>
            <person name="Otillar R."/>
            <person name="Lindquist E.A."/>
            <person name="Sun H."/>
            <person name="LaButti K.M."/>
            <person name="Schmutz J."/>
            <person name="Jabbour D."/>
            <person name="Luo H."/>
            <person name="Baker S.E."/>
            <person name="Pisabarro A.G."/>
            <person name="Walton J.D."/>
            <person name="Blanchette R.A."/>
            <person name="Henrissat B."/>
            <person name="Martin F."/>
            <person name="Cullen D."/>
            <person name="Hibbett D.S."/>
            <person name="Grigoriev I.V."/>
        </authorList>
    </citation>
    <scope>NUCLEOTIDE SEQUENCE [LARGE SCALE GENOMIC DNA]</scope>
    <source>
        <strain evidence="2">MUCL 33604</strain>
    </source>
</reference>
<dbReference type="OrthoDB" id="3256525at2759"/>
<dbReference type="AlphaFoldDB" id="A0A067Q4G2"/>
<dbReference type="Proteomes" id="UP000027265">
    <property type="component" value="Unassembled WGS sequence"/>
</dbReference>
<evidence type="ECO:0008006" key="3">
    <source>
        <dbReference type="Google" id="ProtNLM"/>
    </source>
</evidence>
<evidence type="ECO:0000313" key="2">
    <source>
        <dbReference type="Proteomes" id="UP000027265"/>
    </source>
</evidence>
<accession>A0A067Q4G2</accession>
<name>A0A067Q4G2_9AGAM</name>
<keyword evidence="2" id="KW-1185">Reference proteome</keyword>
<dbReference type="EMBL" id="KL197713">
    <property type="protein sequence ID" value="KDQ61050.1"/>
    <property type="molecule type" value="Genomic_DNA"/>
</dbReference>
<dbReference type="InParanoid" id="A0A067Q4G2"/>
<gene>
    <name evidence="1" type="ORF">JAAARDRAFT_191169</name>
</gene>
<sequence length="446" mass="50289">MIRLPSEIWLRIFAYATSVPVAFETTDPDIIAACALDAHGIVLHTQHRSSMHIKLAISLVCKTWHELGRQFLFDYLLIKNGEQVMALSHILSQNRIQEGLPPTPNDQSEGRRRQKSNYRPGWYTIRLEIALEGCHVWSSSHTHALTSLMQSTPNLKVFSTAFCAADAHLFHSDTYMQSLSHLAFLKCLKRLELRGEAKLIRDVVGMFGGQEGLEVLWILPSRRILQTNGDDEDIHLPSLHTFISSFPYGSEFTRALKTPSLRSVVTENPVKYHRKSYVPDDRIRELGGQLQYLSLGSPLPFNINLILPSCPNLIELVLTCEAHRLQLAETTVPLSTLKRITLHDYPILSVPNEHWSVPADRLKASLSALIRQDIFPALEEVRLLLPFRSPTVAGGLNATDGGVHLWEDWLAECRARGVKVLVSRGAEEQVLGVWNEFVPVDVYFSI</sequence>
<protein>
    <recommendedName>
        <fullName evidence="3">F-box domain-containing protein</fullName>
    </recommendedName>
</protein>
<dbReference type="HOGENOM" id="CLU_639542_0_0_1"/>